<dbReference type="EnsemblMetazoa" id="PPAI008988-RA">
    <property type="protein sequence ID" value="PPAI008988-PA"/>
    <property type="gene ID" value="PPAI008988"/>
</dbReference>
<dbReference type="Pfam" id="PF25877">
    <property type="entry name" value="WHD_SOWAH"/>
    <property type="match status" value="1"/>
</dbReference>
<sequence>MGLQRQPSLEQAPAEFRRSESQEDPPQVPPRKRSSAERSFSVEKSSSDDSVEEANKENLAIMEEMMEIAKTESENKISVKEATKKFNRIASEEEKIISPSSKKKPEKFPDSHEARKQFKTYVNILATIRTEDKRDGSNEKEKYLILKSKYLHECPSEDNLSLASGSTPIMSPSTRSIASESEFSPGGRQPPPYRPPPIVSPGASSSGTPVKVPILEPQTRAQYKKPPHCNSLICDTISMGIFTLAVP</sequence>
<feature type="compositionally biased region" description="Polar residues" evidence="1">
    <location>
        <begin position="158"/>
        <end position="182"/>
    </location>
</feature>
<protein>
    <recommendedName>
        <fullName evidence="2">SOWAHA-C winged helix-turn-helix domain-containing protein</fullName>
    </recommendedName>
</protein>
<proteinExistence type="predicted"/>
<dbReference type="EMBL" id="AJVK01069236">
    <property type="status" value="NOT_ANNOTATED_CDS"/>
    <property type="molecule type" value="Genomic_DNA"/>
</dbReference>
<feature type="region of interest" description="Disordered" evidence="1">
    <location>
        <begin position="158"/>
        <end position="228"/>
    </location>
</feature>
<accession>A0A1B0DL44</accession>
<keyword evidence="4" id="KW-1185">Reference proteome</keyword>
<feature type="domain" description="SOWAHA-C winged helix-turn-helix" evidence="2">
    <location>
        <begin position="110"/>
        <end position="159"/>
    </location>
</feature>
<evidence type="ECO:0000259" key="2">
    <source>
        <dbReference type="Pfam" id="PF25877"/>
    </source>
</evidence>
<reference evidence="3" key="1">
    <citation type="submission" date="2022-08" db="UniProtKB">
        <authorList>
            <consortium name="EnsemblMetazoa"/>
        </authorList>
    </citation>
    <scope>IDENTIFICATION</scope>
    <source>
        <strain evidence="3">Israel</strain>
    </source>
</reference>
<evidence type="ECO:0000313" key="3">
    <source>
        <dbReference type="EnsemblMetazoa" id="PPAI008988-PA"/>
    </source>
</evidence>
<dbReference type="VEuPathDB" id="VectorBase:PPAI008988"/>
<dbReference type="VEuPathDB" id="VectorBase:PPAPM1_000559"/>
<dbReference type="AlphaFoldDB" id="A0A1B0DL44"/>
<dbReference type="InterPro" id="IPR058889">
    <property type="entry name" value="WHD_SOWAHA-C"/>
</dbReference>
<feature type="region of interest" description="Disordered" evidence="1">
    <location>
        <begin position="1"/>
        <end position="58"/>
    </location>
</feature>
<evidence type="ECO:0000256" key="1">
    <source>
        <dbReference type="SAM" id="MobiDB-lite"/>
    </source>
</evidence>
<dbReference type="Proteomes" id="UP000092462">
    <property type="component" value="Unassembled WGS sequence"/>
</dbReference>
<feature type="compositionally biased region" description="Pro residues" evidence="1">
    <location>
        <begin position="188"/>
        <end position="199"/>
    </location>
</feature>
<organism evidence="3 4">
    <name type="scientific">Phlebotomus papatasi</name>
    <name type="common">Sandfly</name>
    <dbReference type="NCBI Taxonomy" id="29031"/>
    <lineage>
        <taxon>Eukaryota</taxon>
        <taxon>Metazoa</taxon>
        <taxon>Ecdysozoa</taxon>
        <taxon>Arthropoda</taxon>
        <taxon>Hexapoda</taxon>
        <taxon>Insecta</taxon>
        <taxon>Pterygota</taxon>
        <taxon>Neoptera</taxon>
        <taxon>Endopterygota</taxon>
        <taxon>Diptera</taxon>
        <taxon>Nematocera</taxon>
        <taxon>Psychodoidea</taxon>
        <taxon>Psychodidae</taxon>
        <taxon>Phlebotomus</taxon>
        <taxon>Phlebotomus</taxon>
    </lineage>
</organism>
<name>A0A1B0DL44_PHLPP</name>
<evidence type="ECO:0000313" key="4">
    <source>
        <dbReference type="Proteomes" id="UP000092462"/>
    </source>
</evidence>